<dbReference type="PANTHER" id="PTHR35135:SF2">
    <property type="entry name" value="OS03G0733000 PROTEIN"/>
    <property type="match status" value="1"/>
</dbReference>
<name>Q5SN89_ORYSJ</name>
<dbReference type="EMBL" id="AP003212">
    <property type="protein sequence ID" value="BAD72320.1"/>
    <property type="molecule type" value="Genomic_DNA"/>
</dbReference>
<feature type="compositionally biased region" description="Low complexity" evidence="1">
    <location>
        <begin position="83"/>
        <end position="99"/>
    </location>
</feature>
<protein>
    <submittedName>
        <fullName evidence="3">Uncharacterized protein</fullName>
    </submittedName>
</protein>
<feature type="compositionally biased region" description="Pro residues" evidence="1">
    <location>
        <begin position="112"/>
        <end position="129"/>
    </location>
</feature>
<feature type="region of interest" description="Disordered" evidence="1">
    <location>
        <begin position="83"/>
        <end position="149"/>
    </location>
</feature>
<dbReference type="Proteomes" id="UP000000763">
    <property type="component" value="Chromosome 1"/>
</dbReference>
<reference evidence="4" key="1">
    <citation type="journal article" date="2005" name="Nature">
        <title>The map-based sequence of the rice genome.</title>
        <authorList>
            <consortium name="International rice genome sequencing project (IRGSP)"/>
            <person name="Matsumoto T."/>
            <person name="Wu J."/>
            <person name="Kanamori H."/>
            <person name="Katayose Y."/>
            <person name="Fujisawa M."/>
            <person name="Namiki N."/>
            <person name="Mizuno H."/>
            <person name="Yamamoto K."/>
            <person name="Antonio B.A."/>
            <person name="Baba T."/>
            <person name="Sakata K."/>
            <person name="Nagamura Y."/>
            <person name="Aoki H."/>
            <person name="Arikawa K."/>
            <person name="Arita K."/>
            <person name="Bito T."/>
            <person name="Chiden Y."/>
            <person name="Fujitsuka N."/>
            <person name="Fukunaka R."/>
            <person name="Hamada M."/>
            <person name="Harada C."/>
            <person name="Hayashi A."/>
            <person name="Hijishita S."/>
            <person name="Honda M."/>
            <person name="Hosokawa S."/>
            <person name="Ichikawa Y."/>
            <person name="Idonuma A."/>
            <person name="Iijima M."/>
            <person name="Ikeda M."/>
            <person name="Ikeno M."/>
            <person name="Ito K."/>
            <person name="Ito S."/>
            <person name="Ito T."/>
            <person name="Ito Y."/>
            <person name="Ito Y."/>
            <person name="Iwabuchi A."/>
            <person name="Kamiya K."/>
            <person name="Karasawa W."/>
            <person name="Kurita K."/>
            <person name="Katagiri S."/>
            <person name="Kikuta A."/>
            <person name="Kobayashi H."/>
            <person name="Kobayashi N."/>
            <person name="Machita K."/>
            <person name="Maehara T."/>
            <person name="Masukawa M."/>
            <person name="Mizubayashi T."/>
            <person name="Mukai Y."/>
            <person name="Nagasaki H."/>
            <person name="Nagata Y."/>
            <person name="Naito S."/>
            <person name="Nakashima M."/>
            <person name="Nakama Y."/>
            <person name="Nakamichi Y."/>
            <person name="Nakamura M."/>
            <person name="Meguro A."/>
            <person name="Negishi M."/>
            <person name="Ohta I."/>
            <person name="Ohta T."/>
            <person name="Okamoto M."/>
            <person name="Ono N."/>
            <person name="Saji S."/>
            <person name="Sakaguchi M."/>
            <person name="Sakai K."/>
            <person name="Shibata M."/>
            <person name="Shimokawa T."/>
            <person name="Song J."/>
            <person name="Takazaki Y."/>
            <person name="Terasawa K."/>
            <person name="Tsugane M."/>
            <person name="Tsuji K."/>
            <person name="Ueda S."/>
            <person name="Waki K."/>
            <person name="Yamagata H."/>
            <person name="Yamamoto M."/>
            <person name="Yamamoto S."/>
            <person name="Yamane H."/>
            <person name="Yoshiki S."/>
            <person name="Yoshihara R."/>
            <person name="Yukawa K."/>
            <person name="Zhong H."/>
            <person name="Yano M."/>
            <person name="Yuan Q."/>
            <person name="Ouyang S."/>
            <person name="Liu J."/>
            <person name="Jones K.M."/>
            <person name="Gansberger K."/>
            <person name="Moffat K."/>
            <person name="Hill J."/>
            <person name="Bera J."/>
            <person name="Fadrosh D."/>
            <person name="Jin S."/>
            <person name="Johri S."/>
            <person name="Kim M."/>
            <person name="Overton L."/>
            <person name="Reardon M."/>
            <person name="Tsitrin T."/>
            <person name="Vuong H."/>
            <person name="Weaver B."/>
            <person name="Ciecko A."/>
            <person name="Tallon L."/>
            <person name="Jackson J."/>
            <person name="Pai G."/>
            <person name="Aken S.V."/>
            <person name="Utterback T."/>
            <person name="Reidmuller S."/>
            <person name="Feldblyum T."/>
            <person name="Hsiao J."/>
            <person name="Zismann V."/>
            <person name="Iobst S."/>
            <person name="de Vazeille A.R."/>
            <person name="Buell C.R."/>
            <person name="Ying K."/>
            <person name="Li Y."/>
            <person name="Lu T."/>
            <person name="Huang Y."/>
            <person name="Zhao Q."/>
            <person name="Feng Q."/>
            <person name="Zhang L."/>
            <person name="Zhu J."/>
            <person name="Weng Q."/>
            <person name="Mu J."/>
            <person name="Lu Y."/>
            <person name="Fan D."/>
            <person name="Liu Y."/>
            <person name="Guan J."/>
            <person name="Zhang Y."/>
            <person name="Yu S."/>
            <person name="Liu X."/>
            <person name="Zhang Y."/>
            <person name="Hong G."/>
            <person name="Han B."/>
            <person name="Choisne N."/>
            <person name="Demange N."/>
            <person name="Orjeda G."/>
            <person name="Samain S."/>
            <person name="Cattolico L."/>
            <person name="Pelletier E."/>
            <person name="Couloux A."/>
            <person name="Segurens B."/>
            <person name="Wincker P."/>
            <person name="D'Hont A."/>
            <person name="Scarpelli C."/>
            <person name="Weissenbach J."/>
            <person name="Salanoubat M."/>
            <person name="Quetier F."/>
            <person name="Yu Y."/>
            <person name="Kim H.R."/>
            <person name="Rambo T."/>
            <person name="Currie J."/>
            <person name="Collura K."/>
            <person name="Luo M."/>
            <person name="Yang T."/>
            <person name="Ammiraju J.S.S."/>
            <person name="Engler F."/>
            <person name="Soderlund C."/>
            <person name="Wing R.A."/>
            <person name="Palmer L.E."/>
            <person name="de la Bastide M."/>
            <person name="Spiegel L."/>
            <person name="Nascimento L."/>
            <person name="Zutavern T."/>
            <person name="O'Shaughnessy A."/>
            <person name="Dike S."/>
            <person name="Dedhia N."/>
            <person name="Preston R."/>
            <person name="Balija V."/>
            <person name="McCombie W.R."/>
            <person name="Chow T."/>
            <person name="Chen H."/>
            <person name="Chung M."/>
            <person name="Chen C."/>
            <person name="Shaw J."/>
            <person name="Wu H."/>
            <person name="Hsiao K."/>
            <person name="Chao Y."/>
            <person name="Chu M."/>
            <person name="Cheng C."/>
            <person name="Hour A."/>
            <person name="Lee P."/>
            <person name="Lin S."/>
            <person name="Lin Y."/>
            <person name="Liou J."/>
            <person name="Liu S."/>
            <person name="Hsing Y."/>
            <person name="Raghuvanshi S."/>
            <person name="Mohanty A."/>
            <person name="Bharti A.K."/>
            <person name="Gaur A."/>
            <person name="Gupta V."/>
            <person name="Kumar D."/>
            <person name="Ravi V."/>
            <person name="Vij S."/>
            <person name="Kapur A."/>
            <person name="Khurana P."/>
            <person name="Khurana P."/>
            <person name="Khurana J.P."/>
            <person name="Tyagi A.K."/>
            <person name="Gaikwad K."/>
            <person name="Singh A."/>
            <person name="Dalal V."/>
            <person name="Srivastava S."/>
            <person name="Dixit A."/>
            <person name="Pal A.K."/>
            <person name="Ghazi I.A."/>
            <person name="Yadav M."/>
            <person name="Pandit A."/>
            <person name="Bhargava A."/>
            <person name="Sureshbabu K."/>
            <person name="Batra K."/>
            <person name="Sharma T.R."/>
            <person name="Mohapatra T."/>
            <person name="Singh N.K."/>
            <person name="Messing J."/>
            <person name="Nelson A.B."/>
            <person name="Fuks G."/>
            <person name="Kavchok S."/>
            <person name="Keizer G."/>
            <person name="Linton E."/>
            <person name="Llaca V."/>
            <person name="Song R."/>
            <person name="Tanyolac B."/>
            <person name="Young S."/>
            <person name="Ho-Il K."/>
            <person name="Hahn J.H."/>
            <person name="Sangsakoo G."/>
            <person name="Vanavichit A."/>
            <person name="de Mattos Luiz.A.T."/>
            <person name="Zimmer P.D."/>
            <person name="Malone G."/>
            <person name="Dellagostin O."/>
            <person name="de Oliveira A.C."/>
            <person name="Bevan M."/>
            <person name="Bancroft I."/>
            <person name="Minx P."/>
            <person name="Cordum H."/>
            <person name="Wilson R."/>
            <person name="Cheng Z."/>
            <person name="Jin W."/>
            <person name="Jiang J."/>
            <person name="Leong S.A."/>
            <person name="Iwama H."/>
            <person name="Gojobori T."/>
            <person name="Itoh T."/>
            <person name="Niimura Y."/>
            <person name="Fujii Y."/>
            <person name="Habara T."/>
            <person name="Sakai H."/>
            <person name="Sato Y."/>
            <person name="Wilson G."/>
            <person name="Kumar K."/>
            <person name="McCouch S."/>
            <person name="Juretic N."/>
            <person name="Hoen D."/>
            <person name="Wright S."/>
            <person name="Bruskiewich R."/>
            <person name="Bureau T."/>
            <person name="Miyao A."/>
            <person name="Hirochika H."/>
            <person name="Nishikawa T."/>
            <person name="Kadowaki K."/>
            <person name="Sugiura M."/>
            <person name="Burr B."/>
            <person name="Sasaki T."/>
        </authorList>
    </citation>
    <scope>NUCLEOTIDE SEQUENCE [LARGE SCALE GENOMIC DNA]</scope>
    <source>
        <strain evidence="4">cv. Nipponbare</strain>
    </source>
</reference>
<feature type="signal peptide" evidence="2">
    <location>
        <begin position="1"/>
        <end position="21"/>
    </location>
</feature>
<evidence type="ECO:0000256" key="1">
    <source>
        <dbReference type="SAM" id="MobiDB-lite"/>
    </source>
</evidence>
<keyword evidence="2" id="KW-0732">Signal</keyword>
<sequence>MALTNLVLGAAVLAAAALLFATDIRKSGAMFRRNARKIWAWLDEEMKSASAVSSNKMLGFPNFERECTGFCFHEGRKRRGLSSLLRAEIHNGPPKSKSGPTPPTRRPEIQIVPPPPTSKLIGPPPPPPVQNGASKKEKLGMTKPVIIVD</sequence>
<reference evidence="4" key="2">
    <citation type="journal article" date="2008" name="Nucleic Acids Res.">
        <title>The rice annotation project database (RAP-DB): 2008 update.</title>
        <authorList>
            <consortium name="The rice annotation project (RAP)"/>
        </authorList>
    </citation>
    <scope>GENOME REANNOTATION</scope>
    <source>
        <strain evidence="4">cv. Nipponbare</strain>
    </source>
</reference>
<dbReference type="PANTHER" id="PTHR35135">
    <property type="entry name" value="OS05G0517800 PROTEIN"/>
    <property type="match status" value="1"/>
</dbReference>
<evidence type="ECO:0000256" key="2">
    <source>
        <dbReference type="SAM" id="SignalP"/>
    </source>
</evidence>
<proteinExistence type="predicted"/>
<evidence type="ECO:0000313" key="4">
    <source>
        <dbReference type="Proteomes" id="UP000000763"/>
    </source>
</evidence>
<evidence type="ECO:0000313" key="3">
    <source>
        <dbReference type="EMBL" id="BAD72320.1"/>
    </source>
</evidence>
<organism evidence="3 4">
    <name type="scientific">Oryza sativa subsp. japonica</name>
    <name type="common">Rice</name>
    <dbReference type="NCBI Taxonomy" id="39947"/>
    <lineage>
        <taxon>Eukaryota</taxon>
        <taxon>Viridiplantae</taxon>
        <taxon>Streptophyta</taxon>
        <taxon>Embryophyta</taxon>
        <taxon>Tracheophyta</taxon>
        <taxon>Spermatophyta</taxon>
        <taxon>Magnoliopsida</taxon>
        <taxon>Liliopsida</taxon>
        <taxon>Poales</taxon>
        <taxon>Poaceae</taxon>
        <taxon>BOP clade</taxon>
        <taxon>Oryzoideae</taxon>
        <taxon>Oryzeae</taxon>
        <taxon>Oryzinae</taxon>
        <taxon>Oryza</taxon>
        <taxon>Oryza sativa</taxon>
    </lineage>
</organism>
<feature type="chain" id="PRO_5004262241" evidence="2">
    <location>
        <begin position="22"/>
        <end position="149"/>
    </location>
</feature>
<gene>
    <name evidence="3" type="primary">OSJNBa0049H05.11</name>
</gene>
<accession>Q5SN89</accession>
<dbReference type="AlphaFoldDB" id="Q5SN89"/>